<organism evidence="10 11">
    <name type="scientific">Lithohypha guttulata</name>
    <dbReference type="NCBI Taxonomy" id="1690604"/>
    <lineage>
        <taxon>Eukaryota</taxon>
        <taxon>Fungi</taxon>
        <taxon>Dikarya</taxon>
        <taxon>Ascomycota</taxon>
        <taxon>Pezizomycotina</taxon>
        <taxon>Eurotiomycetes</taxon>
        <taxon>Chaetothyriomycetidae</taxon>
        <taxon>Chaetothyriales</taxon>
        <taxon>Trichomeriaceae</taxon>
        <taxon>Lithohypha</taxon>
    </lineage>
</organism>
<comment type="caution">
    <text evidence="10">The sequence shown here is derived from an EMBL/GenBank/DDBJ whole genome shotgun (WGS) entry which is preliminary data.</text>
</comment>
<evidence type="ECO:0000256" key="9">
    <source>
        <dbReference type="SAM" id="MobiDB-lite"/>
    </source>
</evidence>
<feature type="compositionally biased region" description="Basic and acidic residues" evidence="9">
    <location>
        <begin position="12"/>
        <end position="34"/>
    </location>
</feature>
<dbReference type="PANTHER" id="PTHR13102">
    <property type="entry name" value="NUCLEOLAR PROTEIN 9"/>
    <property type="match status" value="1"/>
</dbReference>
<dbReference type="InterPro" id="IPR001313">
    <property type="entry name" value="Pumilio_RNA-bd_rpt"/>
</dbReference>
<keyword evidence="11" id="KW-1185">Reference proteome</keyword>
<dbReference type="InterPro" id="IPR040000">
    <property type="entry name" value="NOP9"/>
</dbReference>
<evidence type="ECO:0000256" key="4">
    <source>
        <dbReference type="ARBA" id="ARBA00022552"/>
    </source>
</evidence>
<evidence type="ECO:0000256" key="5">
    <source>
        <dbReference type="ARBA" id="ARBA00022737"/>
    </source>
</evidence>
<evidence type="ECO:0000256" key="1">
    <source>
        <dbReference type="ARBA" id="ARBA00004604"/>
    </source>
</evidence>
<evidence type="ECO:0000256" key="7">
    <source>
        <dbReference type="ARBA" id="ARBA00030932"/>
    </source>
</evidence>
<protein>
    <recommendedName>
        <fullName evidence="2">Nucleolar protein 9</fullName>
    </recommendedName>
    <alternativeName>
        <fullName evidence="7 8">Pumilio domain-containing protein NOP9</fullName>
    </alternativeName>
</protein>
<proteinExistence type="predicted"/>
<evidence type="ECO:0000256" key="8">
    <source>
        <dbReference type="ARBA" id="ARBA00031929"/>
    </source>
</evidence>
<evidence type="ECO:0000256" key="6">
    <source>
        <dbReference type="ARBA" id="ARBA00024893"/>
    </source>
</evidence>
<dbReference type="EMBL" id="JAVRRG010000056">
    <property type="protein sequence ID" value="KAK5092511.1"/>
    <property type="molecule type" value="Genomic_DNA"/>
</dbReference>
<feature type="region of interest" description="Disordered" evidence="9">
    <location>
        <begin position="1"/>
        <end position="61"/>
    </location>
</feature>
<evidence type="ECO:0000256" key="2">
    <source>
        <dbReference type="ARBA" id="ARBA00016427"/>
    </source>
</evidence>
<feature type="region of interest" description="Disordered" evidence="9">
    <location>
        <begin position="650"/>
        <end position="673"/>
    </location>
</feature>
<feature type="compositionally biased region" description="Basic residues" evidence="9">
    <location>
        <begin position="1"/>
        <end position="11"/>
    </location>
</feature>
<comment type="subcellular location">
    <subcellularLocation>
        <location evidence="1">Nucleus</location>
        <location evidence="1">Nucleolus</location>
    </subcellularLocation>
</comment>
<evidence type="ECO:0000256" key="3">
    <source>
        <dbReference type="ARBA" id="ARBA00022517"/>
    </source>
</evidence>
<dbReference type="InterPro" id="IPR016024">
    <property type="entry name" value="ARM-type_fold"/>
</dbReference>
<evidence type="ECO:0000313" key="10">
    <source>
        <dbReference type="EMBL" id="KAK5092511.1"/>
    </source>
</evidence>
<dbReference type="SUPFAM" id="SSF48371">
    <property type="entry name" value="ARM repeat"/>
    <property type="match status" value="1"/>
</dbReference>
<keyword evidence="4" id="KW-0698">rRNA processing</keyword>
<comment type="function">
    <text evidence="6">RNA-binding nucleolar protein required for pre-rRNA processing. Involved in production of 18S rRNA and assembly of small ribosomal subunit.</text>
</comment>
<dbReference type="Pfam" id="PF22493">
    <property type="entry name" value="PUF_NOP9"/>
    <property type="match status" value="1"/>
</dbReference>
<dbReference type="InterPro" id="IPR011989">
    <property type="entry name" value="ARM-like"/>
</dbReference>
<accession>A0ABR0KA03</accession>
<evidence type="ECO:0000313" key="11">
    <source>
        <dbReference type="Proteomes" id="UP001345013"/>
    </source>
</evidence>
<feature type="compositionally biased region" description="Polar residues" evidence="9">
    <location>
        <begin position="655"/>
        <end position="673"/>
    </location>
</feature>
<keyword evidence="3" id="KW-0690">Ribosome biogenesis</keyword>
<dbReference type="PANTHER" id="PTHR13102:SF0">
    <property type="entry name" value="NUCLEOLAR PROTEIN 9"/>
    <property type="match status" value="1"/>
</dbReference>
<dbReference type="Gene3D" id="1.25.10.10">
    <property type="entry name" value="Leucine-rich Repeat Variant"/>
    <property type="match status" value="3"/>
</dbReference>
<name>A0ABR0KA03_9EURO</name>
<sequence length="673" mass="75892">MPKELRKRGRRAEKQSKEADGRDGPPTKKRRTEEPQQSFAVNGDAGDDLITFGQDYGNEDQDDQQITFYGLLTEEEQEYYANVNNKISVNDFENEEDRAIFIEAVHQESNGKEIKVASSQSSSRYLETIIRLSTAKQLRSLFLAFLQDLNYLVQHRFGSHCCETLFLESAKHVDIKSKSTEDGNTSFENLFLEAATKLQANIGFLLTERFASHTIRVLLLVLSGQPLQDAAAKETVGSRKKEKPGLLHHAEADSTEVRKVPHSFKRARRDLVVAAVSGLDTNYLRALATSPTGNPVLQLLLRLELSEDAKDGQNDHIVLQKLIPDQNFEPESDSSKFVSSLVYDSTGAYLIQTLVRNLPGKSFKKMYRNLFRDRIGKLAKNEMASYVAISIFERVGKDDLAHAVEELVQELPGLLERNRLAVVRTLVERSAVREVDLLPIREVLAQTYGSDPKVRLQKMLKLEGLESSVSEGGEEKGKERLPVDLQGSLLAQSMLRTSQLCEFVQETLLAQSDSILFQLAKSPIASRIIQVALTSERSSSKFLRQIVPVFNNMVLDLATDVSGSHVVDALWNATNGSHFMKERIAKALQSSETKLRDSMYGRTVWKNWHMDLYQRKHREWQAIAKGLDQEPTQENDSRPRKSAIELARERYMQKQPKNNQNKATGANTVKANA</sequence>
<reference evidence="10 11" key="1">
    <citation type="submission" date="2023-08" db="EMBL/GenBank/DDBJ databases">
        <title>Black Yeasts Isolated from many extreme environments.</title>
        <authorList>
            <person name="Coleine C."/>
            <person name="Stajich J.E."/>
            <person name="Selbmann L."/>
        </authorList>
    </citation>
    <scope>NUCLEOTIDE SEQUENCE [LARGE SCALE GENOMIC DNA]</scope>
    <source>
        <strain evidence="10 11">CCFEE 5885</strain>
    </source>
</reference>
<dbReference type="Proteomes" id="UP001345013">
    <property type="component" value="Unassembled WGS sequence"/>
</dbReference>
<keyword evidence="5" id="KW-0677">Repeat</keyword>
<dbReference type="SMART" id="SM00025">
    <property type="entry name" value="Pumilio"/>
    <property type="match status" value="7"/>
</dbReference>
<gene>
    <name evidence="10" type="ORF">LTR24_005089</name>
</gene>